<sequence length="84" mass="9926">MQIIKVWGSKWMVICFHFPIFIKLEQGEVNNPQELECSWLKEMNSSFREDFQGLQSKLPQEQAHFLCVASTHQYQVSRFCIKSS</sequence>
<dbReference type="EMBL" id="GIFC01002939">
    <property type="protein sequence ID" value="MXU85022.1"/>
    <property type="molecule type" value="Transcribed_RNA"/>
</dbReference>
<accession>A0A6B0TY35</accession>
<keyword evidence="1" id="KW-0732">Signal</keyword>
<proteinExistence type="predicted"/>
<evidence type="ECO:0000256" key="1">
    <source>
        <dbReference type="SAM" id="SignalP"/>
    </source>
</evidence>
<feature type="chain" id="PRO_5025589011" description="Secreted protein" evidence="1">
    <location>
        <begin position="28"/>
        <end position="84"/>
    </location>
</feature>
<name>A0A6B0TY35_IXORI</name>
<reference evidence="2" key="1">
    <citation type="submission" date="2019-12" db="EMBL/GenBank/DDBJ databases">
        <title>An insight into the sialome of adult female Ixodes ricinus ticks feeding for 6 days.</title>
        <authorList>
            <person name="Perner J."/>
            <person name="Ribeiro J.M.C."/>
        </authorList>
    </citation>
    <scope>NUCLEOTIDE SEQUENCE</scope>
    <source>
        <strain evidence="2">Semi-engorged</strain>
        <tissue evidence="2">Salivary glands</tissue>
    </source>
</reference>
<protein>
    <recommendedName>
        <fullName evidence="3">Secreted protein</fullName>
    </recommendedName>
</protein>
<evidence type="ECO:0008006" key="3">
    <source>
        <dbReference type="Google" id="ProtNLM"/>
    </source>
</evidence>
<feature type="signal peptide" evidence="1">
    <location>
        <begin position="1"/>
        <end position="27"/>
    </location>
</feature>
<evidence type="ECO:0000313" key="2">
    <source>
        <dbReference type="EMBL" id="MXU85022.1"/>
    </source>
</evidence>
<dbReference type="AlphaFoldDB" id="A0A6B0TY35"/>
<organism evidence="2">
    <name type="scientific">Ixodes ricinus</name>
    <name type="common">Common tick</name>
    <name type="synonym">Acarus ricinus</name>
    <dbReference type="NCBI Taxonomy" id="34613"/>
    <lineage>
        <taxon>Eukaryota</taxon>
        <taxon>Metazoa</taxon>
        <taxon>Ecdysozoa</taxon>
        <taxon>Arthropoda</taxon>
        <taxon>Chelicerata</taxon>
        <taxon>Arachnida</taxon>
        <taxon>Acari</taxon>
        <taxon>Parasitiformes</taxon>
        <taxon>Ixodida</taxon>
        <taxon>Ixodoidea</taxon>
        <taxon>Ixodidae</taxon>
        <taxon>Ixodinae</taxon>
        <taxon>Ixodes</taxon>
    </lineage>
</organism>